<dbReference type="InterPro" id="IPR036005">
    <property type="entry name" value="Creatinase/aminopeptidase-like"/>
</dbReference>
<dbReference type="PRINTS" id="PR00599">
    <property type="entry name" value="MAPEPTIDASE"/>
</dbReference>
<evidence type="ECO:0000313" key="5">
    <source>
        <dbReference type="EMBL" id="MBE6832511.1"/>
    </source>
</evidence>
<protein>
    <submittedName>
        <fullName evidence="5">Aminopeptidase P family protein</fullName>
    </submittedName>
</protein>
<dbReference type="RefSeq" id="WP_326839928.1">
    <property type="nucleotide sequence ID" value="NZ_SVNY01000001.1"/>
</dbReference>
<evidence type="ECO:0000256" key="2">
    <source>
        <dbReference type="ARBA" id="ARBA00022801"/>
    </source>
</evidence>
<dbReference type="Pfam" id="PF00557">
    <property type="entry name" value="Peptidase_M24"/>
    <property type="match status" value="1"/>
</dbReference>
<reference evidence="5" key="1">
    <citation type="submission" date="2019-04" db="EMBL/GenBank/DDBJ databases">
        <title>Evolution of Biomass-Degrading Anaerobic Consortia Revealed by Metagenomics.</title>
        <authorList>
            <person name="Peng X."/>
        </authorList>
    </citation>
    <scope>NUCLEOTIDE SEQUENCE</scope>
    <source>
        <strain evidence="5">SIG551</strain>
    </source>
</reference>
<dbReference type="SUPFAM" id="SSF55920">
    <property type="entry name" value="Creatinase/aminopeptidase"/>
    <property type="match status" value="1"/>
</dbReference>
<name>A0A928KT96_9FIRM</name>
<feature type="domain" description="Peptidase M24" evidence="3">
    <location>
        <begin position="145"/>
        <end position="346"/>
    </location>
</feature>
<keyword evidence="5" id="KW-0645">Protease</keyword>
<gene>
    <name evidence="5" type="ORF">E7512_02835</name>
</gene>
<keyword evidence="2" id="KW-0378">Hydrolase</keyword>
<dbReference type="Pfam" id="PF01321">
    <property type="entry name" value="Creatinase_N"/>
    <property type="match status" value="1"/>
</dbReference>
<keyword evidence="5" id="KW-0031">Aminopeptidase</keyword>
<evidence type="ECO:0000256" key="1">
    <source>
        <dbReference type="ARBA" id="ARBA00022723"/>
    </source>
</evidence>
<dbReference type="InterPro" id="IPR000587">
    <property type="entry name" value="Creatinase_N"/>
</dbReference>
<dbReference type="AlphaFoldDB" id="A0A928KT96"/>
<dbReference type="EMBL" id="SVNY01000001">
    <property type="protein sequence ID" value="MBE6832511.1"/>
    <property type="molecule type" value="Genomic_DNA"/>
</dbReference>
<dbReference type="CDD" id="cd01092">
    <property type="entry name" value="APP-like"/>
    <property type="match status" value="1"/>
</dbReference>
<dbReference type="InterPro" id="IPR029149">
    <property type="entry name" value="Creatin/AminoP/Spt16_N"/>
</dbReference>
<dbReference type="GO" id="GO:0046872">
    <property type="term" value="F:metal ion binding"/>
    <property type="evidence" value="ECO:0007669"/>
    <property type="project" value="UniProtKB-KW"/>
</dbReference>
<organism evidence="5 6">
    <name type="scientific">Faecalispora sporosphaeroides</name>
    <dbReference type="NCBI Taxonomy" id="1549"/>
    <lineage>
        <taxon>Bacteria</taxon>
        <taxon>Bacillati</taxon>
        <taxon>Bacillota</taxon>
        <taxon>Clostridia</taxon>
        <taxon>Eubacteriales</taxon>
        <taxon>Oscillospiraceae</taxon>
        <taxon>Faecalispora</taxon>
    </lineage>
</organism>
<keyword evidence="1" id="KW-0479">Metal-binding</keyword>
<dbReference type="InterPro" id="IPR001714">
    <property type="entry name" value="Pept_M24_MAP"/>
</dbReference>
<evidence type="ECO:0000313" key="6">
    <source>
        <dbReference type="Proteomes" id="UP000754750"/>
    </source>
</evidence>
<sequence length="362" mass="39897">MKTAVEELQRVLRDQVLEQEADAALVTSPQNRLYLTGFPSSAGWVLITPEKSYFLTDFRYFEAAGRQVKSCEVVLMSRLSENVRQIVQRHGIRRILVENAGLSLADAKNYREMFGTMGAQTVEDSTLDRLLRGLRAVKTPRELQKIRDSQAITDAAFSHILTVLRPGLTEREVALEIEFFMRRSGAQGVAFDLIVVSGANGSLCHGVPSEKKIEKGDLVTMDIGALLDGYHSDMTRTVGIGHLSEEQERVYHTVLSAQLAAIEKAAPGVVCSEVDRAARDIIDREYPGTFGHSTGHGVGVEIHEWPNFAPNCQEVLRPGMVVTAEPGIYLPGKFGVRIEDMIAITEDGCENLTASDKTLLIL</sequence>
<dbReference type="GO" id="GO:0008235">
    <property type="term" value="F:metalloexopeptidase activity"/>
    <property type="evidence" value="ECO:0007669"/>
    <property type="project" value="UniProtKB-ARBA"/>
</dbReference>
<dbReference type="InterPro" id="IPR050659">
    <property type="entry name" value="Peptidase_M24B"/>
</dbReference>
<dbReference type="Gene3D" id="3.90.230.10">
    <property type="entry name" value="Creatinase/methionine aminopeptidase superfamily"/>
    <property type="match status" value="1"/>
</dbReference>
<accession>A0A928KT96</accession>
<comment type="caution">
    <text evidence="5">The sequence shown here is derived from an EMBL/GenBank/DDBJ whole genome shotgun (WGS) entry which is preliminary data.</text>
</comment>
<dbReference type="GO" id="GO:0004177">
    <property type="term" value="F:aminopeptidase activity"/>
    <property type="evidence" value="ECO:0007669"/>
    <property type="project" value="UniProtKB-KW"/>
</dbReference>
<dbReference type="Gene3D" id="3.40.350.10">
    <property type="entry name" value="Creatinase/prolidase N-terminal domain"/>
    <property type="match status" value="1"/>
</dbReference>
<dbReference type="PANTHER" id="PTHR46112">
    <property type="entry name" value="AMINOPEPTIDASE"/>
    <property type="match status" value="1"/>
</dbReference>
<dbReference type="Proteomes" id="UP000754750">
    <property type="component" value="Unassembled WGS sequence"/>
</dbReference>
<dbReference type="PANTHER" id="PTHR46112:SF3">
    <property type="entry name" value="AMINOPEPTIDASE YPDF"/>
    <property type="match status" value="1"/>
</dbReference>
<feature type="domain" description="Creatinase N-terminal" evidence="4">
    <location>
        <begin position="12"/>
        <end position="137"/>
    </location>
</feature>
<evidence type="ECO:0000259" key="4">
    <source>
        <dbReference type="Pfam" id="PF01321"/>
    </source>
</evidence>
<dbReference type="InterPro" id="IPR001131">
    <property type="entry name" value="Peptidase_M24B_aminopep-P_CS"/>
</dbReference>
<dbReference type="SUPFAM" id="SSF53092">
    <property type="entry name" value="Creatinase/prolidase N-terminal domain"/>
    <property type="match status" value="1"/>
</dbReference>
<proteinExistence type="predicted"/>
<dbReference type="PROSITE" id="PS00491">
    <property type="entry name" value="PROLINE_PEPTIDASE"/>
    <property type="match status" value="1"/>
</dbReference>
<dbReference type="InterPro" id="IPR000994">
    <property type="entry name" value="Pept_M24"/>
</dbReference>
<evidence type="ECO:0000259" key="3">
    <source>
        <dbReference type="Pfam" id="PF00557"/>
    </source>
</evidence>